<protein>
    <submittedName>
        <fullName evidence="1">Uncharacterized protein</fullName>
    </submittedName>
</protein>
<evidence type="ECO:0000313" key="1">
    <source>
        <dbReference type="EnsemblMetazoa" id="Aqu2.1.34963_001"/>
    </source>
</evidence>
<proteinExistence type="predicted"/>
<dbReference type="InParanoid" id="A0A1X7V4P2"/>
<name>A0A1X7V4P2_AMPQE</name>
<reference evidence="1" key="1">
    <citation type="submission" date="2017-05" db="UniProtKB">
        <authorList>
            <consortium name="EnsemblMetazoa"/>
        </authorList>
    </citation>
    <scope>IDENTIFICATION</scope>
</reference>
<accession>A0A1X7V4P2</accession>
<dbReference type="EnsemblMetazoa" id="Aqu2.1.34963_001">
    <property type="protein sequence ID" value="Aqu2.1.34963_001"/>
    <property type="gene ID" value="Aqu2.1.34963"/>
</dbReference>
<dbReference type="AlphaFoldDB" id="A0A1X7V4P2"/>
<sequence length="113" mass="12227">MHKDELPVMGVARKATIVCEHTAGGVPFGLNTDGTTKNLKKVGEVGINDMVISVDKLQDGTATTAIADVTRELEKLCRIANDLKIPNANASFRQSLQQQAQTQLHHKESFIAS</sequence>
<organism evidence="1">
    <name type="scientific">Amphimedon queenslandica</name>
    <name type="common">Sponge</name>
    <dbReference type="NCBI Taxonomy" id="400682"/>
    <lineage>
        <taxon>Eukaryota</taxon>
        <taxon>Metazoa</taxon>
        <taxon>Porifera</taxon>
        <taxon>Demospongiae</taxon>
        <taxon>Heteroscleromorpha</taxon>
        <taxon>Haplosclerida</taxon>
        <taxon>Niphatidae</taxon>
        <taxon>Amphimedon</taxon>
    </lineage>
</organism>